<evidence type="ECO:0008006" key="5">
    <source>
        <dbReference type="Google" id="ProtNLM"/>
    </source>
</evidence>
<accession>A0AAV7F6D6</accession>
<dbReference type="CDD" id="cd01837">
    <property type="entry name" value="SGNH_plant_lipase_like"/>
    <property type="match status" value="1"/>
</dbReference>
<dbReference type="InterPro" id="IPR036514">
    <property type="entry name" value="SGNH_hydro_sf"/>
</dbReference>
<keyword evidence="4" id="KW-1185">Reference proteome</keyword>
<evidence type="ECO:0000313" key="4">
    <source>
        <dbReference type="Proteomes" id="UP000825729"/>
    </source>
</evidence>
<feature type="signal peptide" evidence="2">
    <location>
        <begin position="1"/>
        <end position="31"/>
    </location>
</feature>
<protein>
    <recommendedName>
        <fullName evidence="5">GDSL esterase/lipase</fullName>
    </recommendedName>
</protein>
<sequence length="359" mass="40222">MAHRPIVNHLRPLFLLLILLHFASLPTRIVASGSVSAVIVFGDSSVDAGNNNHITTVLKSNFQPYGRDLDGGRPTGRFCNGRIATDFISQAFGIKPEIPAYLDPAYTIQDFATGVSFASAGTGYDNATSDVLNVIPLWKELDYFRDYKQRLTAYAGPKEAYRIISESVYVISAGTNDFMENYYTFPTRSSSFTVEEYEGFLLNIVRRFVAEIYHMGARKLSLTSLPPMGCLPLERTMNFMRQSVCRDDYNAVARDFNAKLQAAAAKLRSELPGMRVVVTDIYTIWMQVTDNPSLYGIEIVGVGCCATGLFEMGYLCDKWNPFTCTDANKYIFWDSFHPTEKMYSILAQHAMNTSLAEFL</sequence>
<organism evidence="3 4">
    <name type="scientific">Aristolochia fimbriata</name>
    <name type="common">White veined hardy Dutchman's pipe vine</name>
    <dbReference type="NCBI Taxonomy" id="158543"/>
    <lineage>
        <taxon>Eukaryota</taxon>
        <taxon>Viridiplantae</taxon>
        <taxon>Streptophyta</taxon>
        <taxon>Embryophyta</taxon>
        <taxon>Tracheophyta</taxon>
        <taxon>Spermatophyta</taxon>
        <taxon>Magnoliopsida</taxon>
        <taxon>Magnoliidae</taxon>
        <taxon>Piperales</taxon>
        <taxon>Aristolochiaceae</taxon>
        <taxon>Aristolochia</taxon>
    </lineage>
</organism>
<gene>
    <name evidence="3" type="ORF">H6P81_008022</name>
</gene>
<dbReference type="InterPro" id="IPR050592">
    <property type="entry name" value="GDSL_lipolytic_enzyme"/>
</dbReference>
<dbReference type="GO" id="GO:0016788">
    <property type="term" value="F:hydrolase activity, acting on ester bonds"/>
    <property type="evidence" value="ECO:0007669"/>
    <property type="project" value="InterPro"/>
</dbReference>
<dbReference type="PANTHER" id="PTHR45642:SF95">
    <property type="entry name" value="GDSL-LIKE LIPASE_ACYLHYDROLASE FAMILY PROTEIN, EXPRESSED"/>
    <property type="match status" value="1"/>
</dbReference>
<feature type="chain" id="PRO_5043540878" description="GDSL esterase/lipase" evidence="2">
    <location>
        <begin position="32"/>
        <end position="359"/>
    </location>
</feature>
<evidence type="ECO:0000256" key="1">
    <source>
        <dbReference type="ARBA" id="ARBA00008668"/>
    </source>
</evidence>
<comment type="similarity">
    <text evidence="1">Belongs to the 'GDSL' lipolytic enzyme family.</text>
</comment>
<dbReference type="Proteomes" id="UP000825729">
    <property type="component" value="Unassembled WGS sequence"/>
</dbReference>
<keyword evidence="2" id="KW-0732">Signal</keyword>
<dbReference type="PANTHER" id="PTHR45642">
    <property type="entry name" value="GDSL ESTERASE/LIPASE EXL3"/>
    <property type="match status" value="1"/>
</dbReference>
<reference evidence="3 4" key="1">
    <citation type="submission" date="2021-07" db="EMBL/GenBank/DDBJ databases">
        <title>The Aristolochia fimbriata genome: insights into angiosperm evolution, floral development and chemical biosynthesis.</title>
        <authorList>
            <person name="Jiao Y."/>
        </authorList>
    </citation>
    <scope>NUCLEOTIDE SEQUENCE [LARGE SCALE GENOMIC DNA]</scope>
    <source>
        <strain evidence="3">IBCAS-2021</strain>
        <tissue evidence="3">Leaf</tissue>
    </source>
</reference>
<dbReference type="AlphaFoldDB" id="A0AAV7F6D6"/>
<proteinExistence type="inferred from homology"/>
<dbReference type="SUPFAM" id="SSF52266">
    <property type="entry name" value="SGNH hydrolase"/>
    <property type="match status" value="1"/>
</dbReference>
<evidence type="ECO:0000256" key="2">
    <source>
        <dbReference type="SAM" id="SignalP"/>
    </source>
</evidence>
<comment type="caution">
    <text evidence="3">The sequence shown here is derived from an EMBL/GenBank/DDBJ whole genome shotgun (WGS) entry which is preliminary data.</text>
</comment>
<name>A0AAV7F6D6_ARIFI</name>
<dbReference type="Pfam" id="PF00657">
    <property type="entry name" value="Lipase_GDSL"/>
    <property type="match status" value="1"/>
</dbReference>
<evidence type="ECO:0000313" key="3">
    <source>
        <dbReference type="EMBL" id="KAG9455118.1"/>
    </source>
</evidence>
<dbReference type="FunFam" id="3.40.50.1110:FF:000003">
    <property type="entry name" value="GDSL esterase/lipase APG"/>
    <property type="match status" value="1"/>
</dbReference>
<dbReference type="InterPro" id="IPR001087">
    <property type="entry name" value="GDSL"/>
</dbReference>
<dbReference type="Gene3D" id="3.40.50.1110">
    <property type="entry name" value="SGNH hydrolase"/>
    <property type="match status" value="1"/>
</dbReference>
<dbReference type="EMBL" id="JAINDJ010000003">
    <property type="protein sequence ID" value="KAG9455118.1"/>
    <property type="molecule type" value="Genomic_DNA"/>
</dbReference>
<dbReference type="InterPro" id="IPR035669">
    <property type="entry name" value="SGNH_plant_lipase-like"/>
</dbReference>